<name>Q6N338_RHOPA</name>
<dbReference type="HOGENOM" id="CLU_023098_4_0_5"/>
<feature type="domain" description="Autotransporter" evidence="1">
    <location>
        <begin position="399"/>
        <end position="674"/>
    </location>
</feature>
<accession>Q6N338</accession>
<dbReference type="AlphaFoldDB" id="Q6N338"/>
<dbReference type="Gene3D" id="3.40.50.1110">
    <property type="entry name" value="SGNH hydrolase"/>
    <property type="match status" value="1"/>
</dbReference>
<gene>
    <name evidence="2" type="ordered locus">RPA3857</name>
</gene>
<protein>
    <submittedName>
        <fullName evidence="2">Possible esterase/lipase/outer membrane autotransporter</fullName>
    </submittedName>
</protein>
<dbReference type="SMART" id="SM00869">
    <property type="entry name" value="Autotransporter"/>
    <property type="match status" value="1"/>
</dbReference>
<dbReference type="CDD" id="cd01847">
    <property type="entry name" value="Triacylglycerol_lipase_like"/>
    <property type="match status" value="1"/>
</dbReference>
<dbReference type="Gene3D" id="2.40.128.130">
    <property type="entry name" value="Autotransporter beta-domain"/>
    <property type="match status" value="1"/>
</dbReference>
<dbReference type="EMBL" id="BX572605">
    <property type="protein sequence ID" value="CAE29298.1"/>
    <property type="molecule type" value="Genomic_DNA"/>
</dbReference>
<dbReference type="GO" id="GO:0016788">
    <property type="term" value="F:hydrolase activity, acting on ester bonds"/>
    <property type="evidence" value="ECO:0007669"/>
    <property type="project" value="InterPro"/>
</dbReference>
<dbReference type="InterPro" id="IPR036709">
    <property type="entry name" value="Autotransporte_beta_dom_sf"/>
</dbReference>
<evidence type="ECO:0000259" key="1">
    <source>
        <dbReference type="PROSITE" id="PS51208"/>
    </source>
</evidence>
<organism evidence="2">
    <name type="scientific">Rhodopseudomonas palustris (strain ATCC BAA-98 / CGA009)</name>
    <dbReference type="NCBI Taxonomy" id="258594"/>
    <lineage>
        <taxon>Bacteria</taxon>
        <taxon>Pseudomonadati</taxon>
        <taxon>Pseudomonadota</taxon>
        <taxon>Alphaproteobacteria</taxon>
        <taxon>Hyphomicrobiales</taxon>
        <taxon>Nitrobacteraceae</taxon>
        <taxon>Rhodopseudomonas</taxon>
    </lineage>
</organism>
<proteinExistence type="predicted"/>
<evidence type="ECO:0000313" key="2">
    <source>
        <dbReference type="EMBL" id="CAE29298.1"/>
    </source>
</evidence>
<reference evidence="2" key="1">
    <citation type="journal article" date="2004" name="Nat. Biotechnol.">
        <title>Complete genome sequence of the metabolically versatile photosynthetic bacterium Rhodopseudomonas palustris.</title>
        <authorList>
            <person name="Larimer F.W."/>
            <person name="Chain P."/>
            <person name="Hauser L."/>
            <person name="Lamerdin J."/>
            <person name="Malfatti S."/>
            <person name="Do L."/>
            <person name="Land M.L."/>
            <person name="Pelletier D.A."/>
            <person name="Beatty J.T."/>
            <person name="Lang A.S."/>
            <person name="Tabita F.R."/>
            <person name="Gibson J.L."/>
            <person name="Hanson T.E."/>
            <person name="Bobst C."/>
            <person name="Torres J.L."/>
            <person name="Peres C."/>
            <person name="Harrison F.H."/>
            <person name="Gibson J."/>
            <person name="Harwood C.S."/>
        </authorList>
    </citation>
    <scope>NUCLEOTIDE SEQUENCE [LARGE SCALE GENOMIC DNA]</scope>
    <source>
        <strain evidence="2">CGA009</strain>
    </source>
</reference>
<dbReference type="Pfam" id="PF03797">
    <property type="entry name" value="Autotransporter"/>
    <property type="match status" value="1"/>
</dbReference>
<dbReference type="STRING" id="258594.RPA3857"/>
<dbReference type="SUPFAM" id="SSF103515">
    <property type="entry name" value="Autotransporter"/>
    <property type="match status" value="1"/>
</dbReference>
<dbReference type="InterPro" id="IPR005546">
    <property type="entry name" value="Autotransporte_beta"/>
</dbReference>
<dbReference type="eggNOG" id="COG3240">
    <property type="taxonomic scope" value="Bacteria"/>
</dbReference>
<dbReference type="SUPFAM" id="SSF52266">
    <property type="entry name" value="SGNH hydrolase"/>
    <property type="match status" value="1"/>
</dbReference>
<dbReference type="eggNOG" id="COG4625">
    <property type="taxonomic scope" value="Bacteria"/>
</dbReference>
<sequence length="674" mass="70532">MSDGSIRGARPRAWLLSAGFRLFAVIAPRVRSAMVAGVVAIGLVGATSVSAQAQFTGIYGFGDSYADTGAAPGGAFRLAGVPAGCQSLPLPDNCRFTGGTNFVETLQSIYGLRGLTNYAIGGALTDNTNTLNSEIPGLVPPLPGFVYELARLAHDGVRFSSTDLVTVSIGGNDSSLLTSSVASATALGIAAAGRAVNGTGVAPLSGTYDGVTYNNVVTSGVHQLVDAGARNIAWLSAGNSKYFPVPEGGGAIGDAARDAFAHTYYQQIQLLLRPMAQAGVRIFLFDFEILQARIYANPAQYGFAADPLCQQSSAPHSPTCFYQNAVHPTAAAMTLIGNYMANQIDAPSTVAPQAGIANAVITGFTASALDRLDASRRFQPFGLGAAMAAMPTKAGMPTAPEDRWSVYGDVSYAGGNRDRQFYASGYDYTSTGGYLGVEYRLDPNWRVGGVFGYSQPEVKLGVQDARNRIDAFQFAGYGSYVDTHWFADAIVAYGRHELSLERRGIIDMIRGSTHADVFTAAAKTGYLFDAGKLRIGPIASLQYSYATIQGYTETGDVLLTMMVDRQTLDSLTGDAGVQFRYPLQLGSGIYTPFVNLTAAHDFLGGHSVTTTLVTAPLLPILTPVSADGGTYGRVAVGVSALVTDKVSATLTGTTSFARRSGNDAGVSGGLKVAF</sequence>
<dbReference type="Pfam" id="PF00657">
    <property type="entry name" value="Lipase_GDSL"/>
    <property type="match status" value="1"/>
</dbReference>
<dbReference type="PROSITE" id="PS51208">
    <property type="entry name" value="AUTOTRANSPORTER"/>
    <property type="match status" value="1"/>
</dbReference>
<dbReference type="InterPro" id="IPR036514">
    <property type="entry name" value="SGNH_hydro_sf"/>
</dbReference>
<dbReference type="InterPro" id="IPR001087">
    <property type="entry name" value="GDSL"/>
</dbReference>